<dbReference type="InterPro" id="IPR014721">
    <property type="entry name" value="Ribsml_uS5_D2-typ_fold_subgr"/>
</dbReference>
<dbReference type="UniPathway" id="UPA00050">
    <property type="reaction ID" value="UER00064"/>
</dbReference>
<dbReference type="HAMAP" id="MF_00384">
    <property type="entry name" value="Homoser_kinase"/>
    <property type="match status" value="1"/>
</dbReference>
<evidence type="ECO:0000256" key="11">
    <source>
        <dbReference type="ARBA" id="ARBA00049375"/>
    </source>
</evidence>
<evidence type="ECO:0000256" key="2">
    <source>
        <dbReference type="ARBA" id="ARBA00007370"/>
    </source>
</evidence>
<dbReference type="EC" id="2.7.1.39" evidence="3 13"/>
<comment type="function">
    <text evidence="12 13">Catalyzes the ATP-dependent phosphorylation of L-homoserine to L-homoserine phosphate.</text>
</comment>
<evidence type="ECO:0000256" key="4">
    <source>
        <dbReference type="ARBA" id="ARBA00017858"/>
    </source>
</evidence>
<evidence type="ECO:0000256" key="12">
    <source>
        <dbReference type="ARBA" id="ARBA00049954"/>
    </source>
</evidence>
<reference evidence="16 17" key="1">
    <citation type="submission" date="2016-12" db="EMBL/GenBank/DDBJ databases">
        <title>The whole genome sequencing and assembly of Bacillus cohnii DSM 6307T strain.</title>
        <authorList>
            <person name="Lee Y.-J."/>
            <person name="Yi H."/>
            <person name="Bahn Y.-S."/>
            <person name="Kim J.F."/>
            <person name="Lee D.-W."/>
        </authorList>
    </citation>
    <scope>NUCLEOTIDE SEQUENCE [LARGE SCALE GENOMIC DNA]</scope>
    <source>
        <strain evidence="16 17">DSM 6307</strain>
    </source>
</reference>
<keyword evidence="13" id="KW-0963">Cytoplasm</keyword>
<feature type="domain" description="GHMP kinase C-terminal" evidence="15">
    <location>
        <begin position="201"/>
        <end position="268"/>
    </location>
</feature>
<dbReference type="EMBL" id="CP018866">
    <property type="protein sequence ID" value="AST90183.1"/>
    <property type="molecule type" value="Genomic_DNA"/>
</dbReference>
<evidence type="ECO:0000256" key="8">
    <source>
        <dbReference type="ARBA" id="ARBA00022741"/>
    </source>
</evidence>
<dbReference type="PRINTS" id="PR00958">
    <property type="entry name" value="HOMSERKINASE"/>
</dbReference>
<feature type="domain" description="GHMP kinase N-terminal" evidence="14">
    <location>
        <begin position="59"/>
        <end position="141"/>
    </location>
</feature>
<dbReference type="SUPFAM" id="SSF54211">
    <property type="entry name" value="Ribosomal protein S5 domain 2-like"/>
    <property type="match status" value="1"/>
</dbReference>
<dbReference type="Gene3D" id="3.30.70.890">
    <property type="entry name" value="GHMP kinase, C-terminal domain"/>
    <property type="match status" value="1"/>
</dbReference>
<dbReference type="GO" id="GO:0005524">
    <property type="term" value="F:ATP binding"/>
    <property type="evidence" value="ECO:0007669"/>
    <property type="project" value="UniProtKB-UniRule"/>
</dbReference>
<protein>
    <recommendedName>
        <fullName evidence="4 13">Homoserine kinase</fullName>
        <shortName evidence="13">HK</shortName>
        <shortName evidence="13">HSK</shortName>
        <ecNumber evidence="3 13">2.7.1.39</ecNumber>
    </recommendedName>
</protein>
<accession>A0A223KLG9</accession>
<keyword evidence="9 13" id="KW-0418">Kinase</keyword>
<evidence type="ECO:0000256" key="6">
    <source>
        <dbReference type="ARBA" id="ARBA00022679"/>
    </source>
</evidence>
<dbReference type="InterPro" id="IPR006204">
    <property type="entry name" value="GHMP_kinase_N_dom"/>
</dbReference>
<keyword evidence="7 13" id="KW-0791">Threonine biosynthesis</keyword>
<evidence type="ECO:0000256" key="1">
    <source>
        <dbReference type="ARBA" id="ARBA00005015"/>
    </source>
</evidence>
<comment type="pathway">
    <text evidence="1 13">Amino-acid biosynthesis; L-threonine biosynthesis; L-threonine from L-aspartate: step 4/5.</text>
</comment>
<sequence>MSTSVTLQFPASTANLGPGFDSLGLALNLYLTLEITRSSDWKIECRSPLLSSLPTDETNLIYQVATLTAERYNAVLPPLHIVIDSEIPLARGLGSSAAAIAAGIEVANYFAQLELTLEEKLLIGNEIEGHPDNIGACIFGGLVAGVSIGEVVEVVQLPKPNIDIVVTIPPYEVKTEVARKVLPEQLTREEAVLGSAVANVLIAALLTENYELAGKMMEKDRFHEPHRLPLIPELTEARNFGKEAGAIATVISGAGPTILTFAPKGTGEYIASLFQRRFSHCTVKQLQIHCNNLEYNY</sequence>
<evidence type="ECO:0000313" key="16">
    <source>
        <dbReference type="EMBL" id="AST90183.1"/>
    </source>
</evidence>
<dbReference type="Proteomes" id="UP000215224">
    <property type="component" value="Chromosome"/>
</dbReference>
<dbReference type="InterPro" id="IPR000870">
    <property type="entry name" value="Homoserine_kinase"/>
</dbReference>
<keyword evidence="8 13" id="KW-0547">Nucleotide-binding</keyword>
<dbReference type="PANTHER" id="PTHR20861:SF1">
    <property type="entry name" value="HOMOSERINE KINASE"/>
    <property type="match status" value="1"/>
</dbReference>
<dbReference type="STRING" id="1314751.GCA_001591425_01826"/>
<dbReference type="PIRSF" id="PIRSF000676">
    <property type="entry name" value="Homoser_kin"/>
    <property type="match status" value="1"/>
</dbReference>
<dbReference type="PROSITE" id="PS00627">
    <property type="entry name" value="GHMP_KINASES_ATP"/>
    <property type="match status" value="1"/>
</dbReference>
<keyword evidence="17" id="KW-1185">Reference proteome</keyword>
<feature type="binding site" evidence="13">
    <location>
        <begin position="88"/>
        <end position="98"/>
    </location>
    <ligand>
        <name>ATP</name>
        <dbReference type="ChEBI" id="CHEBI:30616"/>
    </ligand>
</feature>
<comment type="catalytic activity">
    <reaction evidence="11 13">
        <text>L-homoserine + ATP = O-phospho-L-homoserine + ADP + H(+)</text>
        <dbReference type="Rhea" id="RHEA:13985"/>
        <dbReference type="ChEBI" id="CHEBI:15378"/>
        <dbReference type="ChEBI" id="CHEBI:30616"/>
        <dbReference type="ChEBI" id="CHEBI:57476"/>
        <dbReference type="ChEBI" id="CHEBI:57590"/>
        <dbReference type="ChEBI" id="CHEBI:456216"/>
        <dbReference type="EC" id="2.7.1.39"/>
    </reaction>
</comment>
<dbReference type="Gene3D" id="3.30.230.10">
    <property type="match status" value="1"/>
</dbReference>
<evidence type="ECO:0000313" key="17">
    <source>
        <dbReference type="Proteomes" id="UP000215224"/>
    </source>
</evidence>
<dbReference type="InterPro" id="IPR006203">
    <property type="entry name" value="GHMP_knse_ATP-bd_CS"/>
</dbReference>
<organism evidence="16 17">
    <name type="scientific">Sutcliffiella cohnii</name>
    <dbReference type="NCBI Taxonomy" id="33932"/>
    <lineage>
        <taxon>Bacteria</taxon>
        <taxon>Bacillati</taxon>
        <taxon>Bacillota</taxon>
        <taxon>Bacilli</taxon>
        <taxon>Bacillales</taxon>
        <taxon>Bacillaceae</taxon>
        <taxon>Sutcliffiella</taxon>
    </lineage>
</organism>
<dbReference type="PANTHER" id="PTHR20861">
    <property type="entry name" value="HOMOSERINE/4-DIPHOSPHOCYTIDYL-2-C-METHYL-D-ERYTHRITOL KINASE"/>
    <property type="match status" value="1"/>
</dbReference>
<dbReference type="RefSeq" id="WP_066414986.1">
    <property type="nucleotide sequence ID" value="NZ_CP018866.1"/>
</dbReference>
<dbReference type="AlphaFoldDB" id="A0A223KLG9"/>
<dbReference type="GO" id="GO:0009088">
    <property type="term" value="P:threonine biosynthetic process"/>
    <property type="evidence" value="ECO:0007669"/>
    <property type="project" value="UniProtKB-UniRule"/>
</dbReference>
<evidence type="ECO:0000259" key="14">
    <source>
        <dbReference type="Pfam" id="PF00288"/>
    </source>
</evidence>
<evidence type="ECO:0000256" key="3">
    <source>
        <dbReference type="ARBA" id="ARBA00012078"/>
    </source>
</evidence>
<dbReference type="Pfam" id="PF00288">
    <property type="entry name" value="GHMP_kinases_N"/>
    <property type="match status" value="1"/>
</dbReference>
<evidence type="ECO:0000256" key="13">
    <source>
        <dbReference type="HAMAP-Rule" id="MF_00384"/>
    </source>
</evidence>
<comment type="subcellular location">
    <subcellularLocation>
        <location evidence="13">Cytoplasm</location>
    </subcellularLocation>
</comment>
<proteinExistence type="inferred from homology"/>
<evidence type="ECO:0000256" key="7">
    <source>
        <dbReference type="ARBA" id="ARBA00022697"/>
    </source>
</evidence>
<evidence type="ECO:0000256" key="10">
    <source>
        <dbReference type="ARBA" id="ARBA00022840"/>
    </source>
</evidence>
<dbReference type="InterPro" id="IPR036554">
    <property type="entry name" value="GHMP_kinase_C_sf"/>
</dbReference>
<gene>
    <name evidence="13" type="primary">thrB</name>
    <name evidence="16" type="ORF">BC6307_02240</name>
</gene>
<name>A0A223KLG9_9BACI</name>
<keyword evidence="6 13" id="KW-0808">Transferase</keyword>
<dbReference type="GO" id="GO:0004413">
    <property type="term" value="F:homoserine kinase activity"/>
    <property type="evidence" value="ECO:0007669"/>
    <property type="project" value="UniProtKB-UniRule"/>
</dbReference>
<evidence type="ECO:0000256" key="5">
    <source>
        <dbReference type="ARBA" id="ARBA00022605"/>
    </source>
</evidence>
<dbReference type="NCBIfam" id="TIGR00191">
    <property type="entry name" value="thrB"/>
    <property type="match status" value="1"/>
</dbReference>
<comment type="similarity">
    <text evidence="2 13">Belongs to the GHMP kinase family. Homoserine kinase subfamily.</text>
</comment>
<dbReference type="InterPro" id="IPR020568">
    <property type="entry name" value="Ribosomal_Su5_D2-typ_SF"/>
</dbReference>
<evidence type="ECO:0000256" key="9">
    <source>
        <dbReference type="ARBA" id="ARBA00022777"/>
    </source>
</evidence>
<dbReference type="KEGG" id="bcoh:BC6307_02240"/>
<dbReference type="SUPFAM" id="SSF55060">
    <property type="entry name" value="GHMP Kinase, C-terminal domain"/>
    <property type="match status" value="1"/>
</dbReference>
<keyword evidence="5 13" id="KW-0028">Amino-acid biosynthesis</keyword>
<dbReference type="InterPro" id="IPR013750">
    <property type="entry name" value="GHMP_kinase_C_dom"/>
</dbReference>
<keyword evidence="10 13" id="KW-0067">ATP-binding</keyword>
<dbReference type="Pfam" id="PF08544">
    <property type="entry name" value="GHMP_kinases_C"/>
    <property type="match status" value="1"/>
</dbReference>
<dbReference type="GO" id="GO:0005737">
    <property type="term" value="C:cytoplasm"/>
    <property type="evidence" value="ECO:0007669"/>
    <property type="project" value="UniProtKB-SubCell"/>
</dbReference>
<evidence type="ECO:0000259" key="15">
    <source>
        <dbReference type="Pfam" id="PF08544"/>
    </source>
</evidence>